<gene>
    <name evidence="2" type="ORF">Q3M24_06950</name>
</gene>
<dbReference type="KEGG" id="eaj:Q3M24_06950"/>
<evidence type="ECO:0000313" key="2">
    <source>
        <dbReference type="EMBL" id="XCN74478.1"/>
    </source>
</evidence>
<sequence length="196" mass="22450">MAEIKSTMDLVMERAARMSQESNEDLQQEEIQKSGMKLAADFLDGKVESLMSALDEQPQEQQVCIRRGMAETLLRNIFLHRDEIGKERTEKATQGIREVSGNAGEVGSICVEMQTILGQYNQHREQLRQQLEDQIRMQYEQILAQQAGMQQANGMNMEHALEAKVDEELAKMEAELTEQYNQALEQYKNAIKERLA</sequence>
<organism evidence="2">
    <name type="scientific">Candidatus Electrothrix aestuarii</name>
    <dbReference type="NCBI Taxonomy" id="3062594"/>
    <lineage>
        <taxon>Bacteria</taxon>
        <taxon>Pseudomonadati</taxon>
        <taxon>Thermodesulfobacteriota</taxon>
        <taxon>Desulfobulbia</taxon>
        <taxon>Desulfobulbales</taxon>
        <taxon>Desulfobulbaceae</taxon>
        <taxon>Candidatus Electrothrix</taxon>
    </lineage>
</organism>
<dbReference type="EMBL" id="CP159373">
    <property type="protein sequence ID" value="XCN74478.1"/>
    <property type="molecule type" value="Genomic_DNA"/>
</dbReference>
<keyword evidence="1" id="KW-0175">Coiled coil</keyword>
<evidence type="ECO:0000256" key="1">
    <source>
        <dbReference type="SAM" id="Coils"/>
    </source>
</evidence>
<protein>
    <submittedName>
        <fullName evidence="2">Uncharacterized protein</fullName>
    </submittedName>
</protein>
<reference evidence="2" key="2">
    <citation type="submission" date="2024-06" db="EMBL/GenBank/DDBJ databases">
        <authorList>
            <person name="Plum-Jensen L.E."/>
            <person name="Schramm A."/>
            <person name="Marshall I.P.G."/>
        </authorList>
    </citation>
    <scope>NUCLEOTIDE SEQUENCE</scope>
    <source>
        <strain evidence="2">Rat1</strain>
    </source>
</reference>
<dbReference type="AlphaFoldDB" id="A0AAU8M004"/>
<accession>A0AAU8M004</accession>
<reference evidence="2" key="1">
    <citation type="journal article" date="2024" name="Syst. Appl. Microbiol.">
        <title>First single-strain enrichments of Electrothrix cable bacteria, description of E. aestuarii sp. nov. and E. rattekaaiensis sp. nov., and proposal of a cable bacteria taxonomy following the rules of the SeqCode.</title>
        <authorList>
            <person name="Plum-Jensen L.E."/>
            <person name="Schramm A."/>
            <person name="Marshall I.P.G."/>
        </authorList>
    </citation>
    <scope>NUCLEOTIDE SEQUENCE</scope>
    <source>
        <strain evidence="2">Rat1</strain>
    </source>
</reference>
<proteinExistence type="predicted"/>
<feature type="coiled-coil region" evidence="1">
    <location>
        <begin position="162"/>
        <end position="193"/>
    </location>
</feature>
<name>A0AAU8M004_9BACT</name>